<gene>
    <name evidence="4" type="ORF">CISG_09753</name>
</gene>
<keyword evidence="2" id="KW-0689">Ribosomal protein</keyword>
<evidence type="ECO:0000256" key="3">
    <source>
        <dbReference type="ARBA" id="ARBA00023274"/>
    </source>
</evidence>
<proteinExistence type="inferred from homology"/>
<dbReference type="Gene3D" id="1.10.10.1410">
    <property type="match status" value="1"/>
</dbReference>
<dbReference type="OrthoDB" id="2194681at2759"/>
<protein>
    <submittedName>
        <fullName evidence="4">Uncharacterized protein</fullName>
    </submittedName>
</protein>
<evidence type="ECO:0000313" key="5">
    <source>
        <dbReference type="Proteomes" id="UP000054559"/>
    </source>
</evidence>
<accession>A0A0J8QJQ6</accession>
<reference evidence="5" key="1">
    <citation type="journal article" date="2010" name="Genome Res.">
        <title>Population genomic sequencing of Coccidioides fungi reveals recent hybridization and transposon control.</title>
        <authorList>
            <person name="Neafsey D.E."/>
            <person name="Barker B.M."/>
            <person name="Sharpton T.J."/>
            <person name="Stajich J.E."/>
            <person name="Park D.J."/>
            <person name="Whiston E."/>
            <person name="Hung C.-Y."/>
            <person name="McMahan C."/>
            <person name="White J."/>
            <person name="Sykes S."/>
            <person name="Heiman D."/>
            <person name="Young S."/>
            <person name="Zeng Q."/>
            <person name="Abouelleil A."/>
            <person name="Aftuck L."/>
            <person name="Bessette D."/>
            <person name="Brown A."/>
            <person name="FitzGerald M."/>
            <person name="Lui A."/>
            <person name="Macdonald J.P."/>
            <person name="Priest M."/>
            <person name="Orbach M.J."/>
            <person name="Galgiani J.N."/>
            <person name="Kirkland T.N."/>
            <person name="Cole G.T."/>
            <person name="Birren B.W."/>
            <person name="Henn M.R."/>
            <person name="Taylor J.W."/>
            <person name="Rounsley S.D."/>
        </authorList>
    </citation>
    <scope>NUCLEOTIDE SEQUENCE [LARGE SCALE GENOMIC DNA]</scope>
    <source>
        <strain evidence="5">RMSCC 3703</strain>
    </source>
</reference>
<sequence length="89" mass="10095">MSNPELAVSYAALILADDGVEISLHQPPRRRRRKRKNPTRTWVSAFSTKRRPFVFFLVHNIPKGMHVLGACGQFCYDFPMGIIRGPIVG</sequence>
<evidence type="ECO:0000313" key="4">
    <source>
        <dbReference type="EMBL" id="KMU72660.1"/>
    </source>
</evidence>
<dbReference type="InterPro" id="IPR038716">
    <property type="entry name" value="P1/P2_N_sf"/>
</dbReference>
<evidence type="ECO:0000256" key="2">
    <source>
        <dbReference type="ARBA" id="ARBA00022980"/>
    </source>
</evidence>
<evidence type="ECO:0000256" key="1">
    <source>
        <dbReference type="ARBA" id="ARBA00005436"/>
    </source>
</evidence>
<comment type="similarity">
    <text evidence="1">Belongs to the eukaryotic ribosomal protein P1/P2 family.</text>
</comment>
<dbReference type="EMBL" id="DS268226">
    <property type="protein sequence ID" value="KMU72660.1"/>
    <property type="molecule type" value="Genomic_DNA"/>
</dbReference>
<dbReference type="AlphaFoldDB" id="A0A0J8QJQ6"/>
<organism evidence="4 5">
    <name type="scientific">Coccidioides immitis RMSCC 3703</name>
    <dbReference type="NCBI Taxonomy" id="454286"/>
    <lineage>
        <taxon>Eukaryota</taxon>
        <taxon>Fungi</taxon>
        <taxon>Dikarya</taxon>
        <taxon>Ascomycota</taxon>
        <taxon>Pezizomycotina</taxon>
        <taxon>Eurotiomycetes</taxon>
        <taxon>Eurotiomycetidae</taxon>
        <taxon>Onygenales</taxon>
        <taxon>Onygenaceae</taxon>
        <taxon>Coccidioides</taxon>
    </lineage>
</organism>
<dbReference type="GO" id="GO:0005840">
    <property type="term" value="C:ribosome"/>
    <property type="evidence" value="ECO:0007669"/>
    <property type="project" value="UniProtKB-KW"/>
</dbReference>
<keyword evidence="3" id="KW-0687">Ribonucleoprotein</keyword>
<dbReference type="GO" id="GO:1990904">
    <property type="term" value="C:ribonucleoprotein complex"/>
    <property type="evidence" value="ECO:0007669"/>
    <property type="project" value="UniProtKB-KW"/>
</dbReference>
<dbReference type="Proteomes" id="UP000054559">
    <property type="component" value="Unassembled WGS sequence"/>
</dbReference>
<name>A0A0J8QJQ6_COCIT</name>